<dbReference type="STRING" id="930131.SAMN05216389_10944"/>
<keyword evidence="2" id="KW-0812">Transmembrane</keyword>
<evidence type="ECO:0000313" key="3">
    <source>
        <dbReference type="EMBL" id="SET33739.1"/>
    </source>
</evidence>
<dbReference type="EMBL" id="FOHE01000009">
    <property type="protein sequence ID" value="SET33739.1"/>
    <property type="molecule type" value="Genomic_DNA"/>
</dbReference>
<sequence length="564" mass="66001">MDDKNFDELLRGMKDSYEEIPEFLDKQELIQKVEMKQKQSLWKRTLPSLAAVAGLGLFVIMTLIFINTEPEQAEPAESNDTNQAETGEEIEIDEGVDEEELEELEAYLEEAKERFREELGMENIDALNEVSRAQESIQIFKDTHAQSFKVDDGKTWIDDIFITPKTAIAEMDHYNLEAYQKNPEQFESDLHGLYSRLRNFSFSFDRYLGSLLAEHKIELAEQHTILKSQDALETYNGPEEVKEFIRVIKEQGYEINRHPDKDRLYVSLDQERMAEHVSSWEVKELYKDYFLVLTKMVQLPTDGGNLFGIAWEEQDSLLLELEDLMNEYDEDISEGFQVDIYINASEILNNYIGANTRYNKQIPEEVRADLQSFVENHKDSMYWGIVNEAVQLYQDNDWKKIDYRITADDLRILLDERFQGITSENIMNVEGSAFHQYPFNLYNEYEAELDQSVLEELSAEDVLKLYVFSVVEEEDVDVYGSLLSEESNLSDLSEEELRDQLDKDWNDFYSIVYESNRIVVQRAKEDSITYSFVTGYYIDYKVAGNITMKKEEGIWKVSDYEFSE</sequence>
<protein>
    <submittedName>
        <fullName evidence="3">Uncharacterized protein</fullName>
    </submittedName>
</protein>
<keyword evidence="2" id="KW-0472">Membrane</keyword>
<reference evidence="3 4" key="1">
    <citation type="submission" date="2016-10" db="EMBL/GenBank/DDBJ databases">
        <authorList>
            <person name="de Groot N.N."/>
        </authorList>
    </citation>
    <scope>NUCLEOTIDE SEQUENCE [LARGE SCALE GENOMIC DNA]</scope>
    <source>
        <strain evidence="3 4">IBRC-M 10780</strain>
    </source>
</reference>
<feature type="compositionally biased region" description="Acidic residues" evidence="1">
    <location>
        <begin position="86"/>
        <end position="98"/>
    </location>
</feature>
<dbReference type="AlphaFoldDB" id="A0A1I0DPS7"/>
<feature type="region of interest" description="Disordered" evidence="1">
    <location>
        <begin position="72"/>
        <end position="98"/>
    </location>
</feature>
<accession>A0A1I0DPS7</accession>
<dbReference type="OrthoDB" id="2954508at2"/>
<evidence type="ECO:0000313" key="4">
    <source>
        <dbReference type="Proteomes" id="UP000198618"/>
    </source>
</evidence>
<keyword evidence="2" id="KW-1133">Transmembrane helix</keyword>
<evidence type="ECO:0000256" key="1">
    <source>
        <dbReference type="SAM" id="MobiDB-lite"/>
    </source>
</evidence>
<gene>
    <name evidence="3" type="ORF">SAMN05216389_10944</name>
</gene>
<keyword evidence="4" id="KW-1185">Reference proteome</keyword>
<proteinExistence type="predicted"/>
<dbReference type="RefSeq" id="WP_090869770.1">
    <property type="nucleotide sequence ID" value="NZ_FOHE01000009.1"/>
</dbReference>
<organism evidence="3 4">
    <name type="scientific">Oceanobacillus limi</name>
    <dbReference type="NCBI Taxonomy" id="930131"/>
    <lineage>
        <taxon>Bacteria</taxon>
        <taxon>Bacillati</taxon>
        <taxon>Bacillota</taxon>
        <taxon>Bacilli</taxon>
        <taxon>Bacillales</taxon>
        <taxon>Bacillaceae</taxon>
        <taxon>Oceanobacillus</taxon>
    </lineage>
</organism>
<evidence type="ECO:0000256" key="2">
    <source>
        <dbReference type="SAM" id="Phobius"/>
    </source>
</evidence>
<dbReference type="Proteomes" id="UP000198618">
    <property type="component" value="Unassembled WGS sequence"/>
</dbReference>
<name>A0A1I0DPS7_9BACI</name>
<feature type="transmembrane region" description="Helical" evidence="2">
    <location>
        <begin position="45"/>
        <end position="66"/>
    </location>
</feature>